<dbReference type="Pfam" id="PF14849">
    <property type="entry name" value="YidC_periplas"/>
    <property type="match status" value="1"/>
</dbReference>
<dbReference type="InterPro" id="IPR001708">
    <property type="entry name" value="YidC/ALB3/OXA1/COX18"/>
</dbReference>
<keyword evidence="5 13" id="KW-1003">Cell membrane</keyword>
<dbReference type="NCBIfam" id="NF002356">
    <property type="entry name" value="PRK01318.2-3"/>
    <property type="match status" value="1"/>
</dbReference>
<keyword evidence="7 13" id="KW-0653">Protein transport</keyword>
<comment type="similarity">
    <text evidence="2 13">Belongs to the OXA1/ALB3/YidC family. Type 1 subfamily.</text>
</comment>
<dbReference type="PANTHER" id="PTHR12428">
    <property type="entry name" value="OXA1"/>
    <property type="match status" value="1"/>
</dbReference>
<evidence type="ECO:0000256" key="7">
    <source>
        <dbReference type="ARBA" id="ARBA00022927"/>
    </source>
</evidence>
<evidence type="ECO:0000256" key="14">
    <source>
        <dbReference type="SAM" id="MobiDB-lite"/>
    </source>
</evidence>
<dbReference type="InterPro" id="IPR047196">
    <property type="entry name" value="YidC_ALB_C"/>
</dbReference>
<feature type="transmembrane region" description="Helical" evidence="13">
    <location>
        <begin position="422"/>
        <end position="447"/>
    </location>
</feature>
<protein>
    <recommendedName>
        <fullName evidence="3 13">Membrane protein insertase YidC</fullName>
    </recommendedName>
    <alternativeName>
        <fullName evidence="12 13">Foldase YidC</fullName>
    </alternativeName>
    <alternativeName>
        <fullName evidence="11 13">Membrane integrase YidC</fullName>
    </alternativeName>
    <alternativeName>
        <fullName evidence="13">Membrane protein YidC</fullName>
    </alternativeName>
</protein>
<dbReference type="GO" id="GO:0032977">
    <property type="term" value="F:membrane insertase activity"/>
    <property type="evidence" value="ECO:0007669"/>
    <property type="project" value="InterPro"/>
</dbReference>
<dbReference type="GO" id="GO:0051205">
    <property type="term" value="P:protein insertion into membrane"/>
    <property type="evidence" value="ECO:0007669"/>
    <property type="project" value="TreeGrafter"/>
</dbReference>
<dbReference type="NCBIfam" id="TIGR03592">
    <property type="entry name" value="yidC_oxa1_cterm"/>
    <property type="match status" value="1"/>
</dbReference>
<keyword evidence="9 13" id="KW-0472">Membrane</keyword>
<feature type="domain" description="Membrane insertase YidC N-terminal" evidence="16">
    <location>
        <begin position="81"/>
        <end position="340"/>
    </location>
</feature>
<evidence type="ECO:0000256" key="2">
    <source>
        <dbReference type="ARBA" id="ARBA00010527"/>
    </source>
</evidence>
<dbReference type="HAMAP" id="MF_01810">
    <property type="entry name" value="YidC_type1"/>
    <property type="match status" value="1"/>
</dbReference>
<dbReference type="CDD" id="cd19961">
    <property type="entry name" value="EcYidC-like_peri"/>
    <property type="match status" value="1"/>
</dbReference>
<proteinExistence type="inferred from homology"/>
<dbReference type="InterPro" id="IPR019998">
    <property type="entry name" value="Membr_insert_YidC"/>
</dbReference>
<dbReference type="Pfam" id="PF02096">
    <property type="entry name" value="60KD_IMP"/>
    <property type="match status" value="1"/>
</dbReference>
<name>A0A7Y7PRY8_9BACT</name>
<evidence type="ECO:0000256" key="12">
    <source>
        <dbReference type="ARBA" id="ARBA00033342"/>
    </source>
</evidence>
<evidence type="ECO:0000259" key="16">
    <source>
        <dbReference type="Pfam" id="PF14849"/>
    </source>
</evidence>
<feature type="compositionally biased region" description="Polar residues" evidence="14">
    <location>
        <begin position="596"/>
        <end position="609"/>
    </location>
</feature>
<evidence type="ECO:0000256" key="13">
    <source>
        <dbReference type="HAMAP-Rule" id="MF_01810"/>
    </source>
</evidence>
<evidence type="ECO:0000256" key="4">
    <source>
        <dbReference type="ARBA" id="ARBA00022448"/>
    </source>
</evidence>
<dbReference type="Gene3D" id="2.70.98.90">
    <property type="match status" value="1"/>
</dbReference>
<evidence type="ECO:0000256" key="3">
    <source>
        <dbReference type="ARBA" id="ARBA00015325"/>
    </source>
</evidence>
<dbReference type="Proteomes" id="UP000565521">
    <property type="component" value="Unassembled WGS sequence"/>
</dbReference>
<keyword evidence="18" id="KW-1185">Reference proteome</keyword>
<dbReference type="InterPro" id="IPR028055">
    <property type="entry name" value="YidC/Oxa/ALB_C"/>
</dbReference>
<dbReference type="AlphaFoldDB" id="A0A7Y7PRY8"/>
<gene>
    <name evidence="13 17" type="primary">yidC</name>
    <name evidence="17" type="ORF">HW554_17080</name>
</gene>
<keyword evidence="4 13" id="KW-0813">Transport</keyword>
<evidence type="ECO:0000256" key="10">
    <source>
        <dbReference type="ARBA" id="ARBA00023186"/>
    </source>
</evidence>
<keyword evidence="8 13" id="KW-1133">Transmembrane helix</keyword>
<evidence type="ECO:0000256" key="5">
    <source>
        <dbReference type="ARBA" id="ARBA00022475"/>
    </source>
</evidence>
<keyword evidence="6 13" id="KW-0812">Transmembrane</keyword>
<dbReference type="EMBL" id="JABKAU010000041">
    <property type="protein sequence ID" value="NVO32931.1"/>
    <property type="molecule type" value="Genomic_DNA"/>
</dbReference>
<feature type="transmembrane region" description="Helical" evidence="13">
    <location>
        <begin position="515"/>
        <end position="537"/>
    </location>
</feature>
<dbReference type="GO" id="GO:0005886">
    <property type="term" value="C:plasma membrane"/>
    <property type="evidence" value="ECO:0007669"/>
    <property type="project" value="UniProtKB-SubCell"/>
</dbReference>
<feature type="transmembrane region" description="Helical" evidence="13">
    <location>
        <begin position="354"/>
        <end position="377"/>
    </location>
</feature>
<dbReference type="CDD" id="cd20070">
    <property type="entry name" value="5TM_YidC_Alb3"/>
    <property type="match status" value="1"/>
</dbReference>
<dbReference type="RefSeq" id="WP_176909786.1">
    <property type="nucleotide sequence ID" value="NZ_JABKAU010000041.1"/>
</dbReference>
<feature type="region of interest" description="Disordered" evidence="14">
    <location>
        <begin position="570"/>
        <end position="635"/>
    </location>
</feature>
<sequence>MDRNSAIGLFLMAALLLIYLQFAPKPEPAAVELAKTTKSVTTGGDSARAATAAPVAPDSAQLAKQLGSFATAAQGTAQTTELSNKLLTVTFSSKGGQPQSARLHKYKTFGGQPLDIFDAQSAKMDLRFRTISGQQIKLSDLYFRAEPQGSNAMRFVAEVAGGQIEQTYTLAPESYEVGYQLRFNGLSQTLAQEPLTFTFVDNVRQTEQDRTQNRNHTAINRYLVSGDHTVLFEASETPEEIKVEEPIKWAAHKHDFFIAGIIADNEFTSGQLNAGVDLNDSTYLKTLSSTLKIPVADVQQGKANFRFFFGPNSYDLLKTVAPDFDRNVNLGWGLFRWVNQFVILPVFHFLQQYIASYGLIIVLLVLLIKLVTWPLTYKTYESQAKMKVLKPEIDAIKEKYPDDQMKQQQETMKLNQSVGVNPLSGCIPTLLTMPILFAMFQFFPNAIELRQEAFLWAKDLSTYDNPIILPFALPFMGSHISLFTVLMTLSTLAMTYQTNQNNPSAMQGPMKFYSYLMPFIFFFVLNSFSAGLTWYYLVSNIVTLGQIAITRRFIDDDKVRAKLEANKVKNKDKKPSGFSARLADAMKAAQERDAQTKPSGSKKLASNNDAADEAEPGTGADDVTNPKKPRKTRRS</sequence>
<dbReference type="InterPro" id="IPR038221">
    <property type="entry name" value="YidC_periplasmic_sf"/>
</dbReference>
<organism evidence="17 18">
    <name type="scientific">Hymenobacter lapidiphilus</name>
    <dbReference type="NCBI Taxonomy" id="2608003"/>
    <lineage>
        <taxon>Bacteria</taxon>
        <taxon>Pseudomonadati</taxon>
        <taxon>Bacteroidota</taxon>
        <taxon>Cytophagia</taxon>
        <taxon>Cytophagales</taxon>
        <taxon>Hymenobacteraceae</taxon>
        <taxon>Hymenobacter</taxon>
    </lineage>
</organism>
<keyword evidence="10 13" id="KW-0143">Chaperone</keyword>
<evidence type="ECO:0000313" key="17">
    <source>
        <dbReference type="EMBL" id="NVO32931.1"/>
    </source>
</evidence>
<comment type="subunit">
    <text evidence="13">Interacts with the Sec translocase complex via SecD. Specifically interacts with transmembrane segments of nascent integral membrane proteins during membrane integration.</text>
</comment>
<accession>A0A7Y7PRY8</accession>
<dbReference type="GO" id="GO:0015031">
    <property type="term" value="P:protein transport"/>
    <property type="evidence" value="ECO:0007669"/>
    <property type="project" value="UniProtKB-KW"/>
</dbReference>
<dbReference type="NCBIfam" id="TIGR03593">
    <property type="entry name" value="yidC_nterm"/>
    <property type="match status" value="1"/>
</dbReference>
<dbReference type="PRINTS" id="PR00701">
    <property type="entry name" value="60KDINNERMP"/>
</dbReference>
<comment type="function">
    <text evidence="13">Required for the insertion and/or proper folding and/or complex formation of integral membrane proteins into the membrane. Involved in integration of membrane proteins that insert both dependently and independently of the Sec translocase complex, as well as at least some lipoproteins. Aids folding of multispanning membrane proteins.</text>
</comment>
<evidence type="ECO:0000313" key="18">
    <source>
        <dbReference type="Proteomes" id="UP000565521"/>
    </source>
</evidence>
<reference evidence="17 18" key="1">
    <citation type="submission" date="2020-05" db="EMBL/GenBank/DDBJ databases">
        <title>Hymenobacter terrestris sp. nov. and Hymenobacter lapidiphilus sp. nov., isolated from regoliths in Antarctica.</title>
        <authorList>
            <person name="Sedlacek I."/>
            <person name="Pantucek R."/>
            <person name="Zeman M."/>
            <person name="Holochova P."/>
            <person name="Kralova S."/>
            <person name="Stankova E."/>
            <person name="Sedo O."/>
            <person name="Micenkova L."/>
            <person name="Svec P."/>
            <person name="Gupta V."/>
            <person name="Sood U."/>
            <person name="Korpole U.S."/>
            <person name="Lal R."/>
        </authorList>
    </citation>
    <scope>NUCLEOTIDE SEQUENCE [LARGE SCALE GENOMIC DNA]</scope>
    <source>
        <strain evidence="17 18">P5342</strain>
    </source>
</reference>
<comment type="subcellular location">
    <subcellularLocation>
        <location evidence="1">Cell inner membrane</location>
        <topology evidence="1">Multi-pass membrane protein</topology>
    </subcellularLocation>
    <subcellularLocation>
        <location evidence="13">Cell membrane</location>
        <topology evidence="13">Multi-pass membrane protein</topology>
    </subcellularLocation>
</comment>
<evidence type="ECO:0000256" key="1">
    <source>
        <dbReference type="ARBA" id="ARBA00004429"/>
    </source>
</evidence>
<feature type="transmembrane region" description="Helical" evidence="13">
    <location>
        <begin position="467"/>
        <end position="494"/>
    </location>
</feature>
<comment type="caution">
    <text evidence="17">The sequence shown here is derived from an EMBL/GenBank/DDBJ whole genome shotgun (WGS) entry which is preliminary data.</text>
</comment>
<evidence type="ECO:0000259" key="15">
    <source>
        <dbReference type="Pfam" id="PF02096"/>
    </source>
</evidence>
<evidence type="ECO:0000256" key="9">
    <source>
        <dbReference type="ARBA" id="ARBA00023136"/>
    </source>
</evidence>
<dbReference type="PANTHER" id="PTHR12428:SF65">
    <property type="entry name" value="CYTOCHROME C OXIDASE ASSEMBLY PROTEIN COX18, MITOCHONDRIAL"/>
    <property type="match status" value="1"/>
</dbReference>
<evidence type="ECO:0000256" key="11">
    <source>
        <dbReference type="ARBA" id="ARBA00033245"/>
    </source>
</evidence>
<evidence type="ECO:0000256" key="6">
    <source>
        <dbReference type="ARBA" id="ARBA00022692"/>
    </source>
</evidence>
<feature type="domain" description="Membrane insertase YidC/Oxa/ALB C-terminal" evidence="15">
    <location>
        <begin position="357"/>
        <end position="551"/>
    </location>
</feature>
<dbReference type="InterPro" id="IPR028053">
    <property type="entry name" value="Membr_insert_YidC_N"/>
</dbReference>
<evidence type="ECO:0000256" key="8">
    <source>
        <dbReference type="ARBA" id="ARBA00022989"/>
    </source>
</evidence>